<proteinExistence type="predicted"/>
<sequence length="623" mass="68407">MVWRTKGVFRKVVEPFGFLMNYVEILDCEEILPSAKVTVWVTKETVPPPSIVAVLVGLEVLVQVEVLPSSRTKTYADMVNASRWVSVGGGLGNGVTGPTAGISSAPPVVESEQGDGSGSLPVSLQTGSRFEVLADVASSGDHPGCQLAINGGGSVPGSDDLSTGHIAGSSLKRKVACPPVSVGGRMGSVRGRLGLFRASTVAGGQGDGQRDDRRRDVSVYFKRQVVGLLKSHASRSWGRKVVGRGSKPIKPTSSASYRRDPSYPKGQDPTRDHETTFSHGEHQDDGLAVSEEKEVPPNAQPSDLVLVPSSEGAVDLLLSGSQTPKEVSLSVVVEPSEAEFLGSLGCEKAKQIGVIFHNEEKGSSSSPSYINLSRNLTRTVHVATSRILVDTLGFALEETKMEVFSSSDLLLISGNRIGAFEAKASVGASGGIVLAWNEKSFKKIDLKVLNFSISLLMEDTRTHWRWIWTGVYGPNADDRREEMWQELSDVKSEWNHPWCLMGDFNITRFTKDRNREGVITRHMARFSEWVADEGLSDVPLSNQCYTWSNLHERPSCALLDWVFLDTNWEDRFPSCHLRGIPRTTSDHSPLIFDRGSVPFQSFYFKFENWWLQCDNFREMVVTN</sequence>
<evidence type="ECO:0000259" key="2">
    <source>
        <dbReference type="Pfam" id="PF03372"/>
    </source>
</evidence>
<dbReference type="GO" id="GO:0003824">
    <property type="term" value="F:catalytic activity"/>
    <property type="evidence" value="ECO:0007669"/>
    <property type="project" value="InterPro"/>
</dbReference>
<accession>A0AAV9E6R7</accession>
<organism evidence="3 4">
    <name type="scientific">Acorus calamus</name>
    <name type="common">Sweet flag</name>
    <dbReference type="NCBI Taxonomy" id="4465"/>
    <lineage>
        <taxon>Eukaryota</taxon>
        <taxon>Viridiplantae</taxon>
        <taxon>Streptophyta</taxon>
        <taxon>Embryophyta</taxon>
        <taxon>Tracheophyta</taxon>
        <taxon>Spermatophyta</taxon>
        <taxon>Magnoliopsida</taxon>
        <taxon>Liliopsida</taxon>
        <taxon>Acoraceae</taxon>
        <taxon>Acorus</taxon>
    </lineage>
</organism>
<feature type="compositionally biased region" description="Basic and acidic residues" evidence="1">
    <location>
        <begin position="257"/>
        <end position="295"/>
    </location>
</feature>
<feature type="region of interest" description="Disordered" evidence="1">
    <location>
        <begin position="237"/>
        <end position="305"/>
    </location>
</feature>
<name>A0AAV9E6R7_ACOCL</name>
<evidence type="ECO:0000313" key="3">
    <source>
        <dbReference type="EMBL" id="KAK1309215.1"/>
    </source>
</evidence>
<dbReference type="Pfam" id="PF03372">
    <property type="entry name" value="Exo_endo_phos"/>
    <property type="match status" value="1"/>
</dbReference>
<keyword evidence="4" id="KW-1185">Reference proteome</keyword>
<feature type="domain" description="Endonuclease/exonuclease/phosphatase" evidence="2">
    <location>
        <begin position="395"/>
        <end position="587"/>
    </location>
</feature>
<protein>
    <recommendedName>
        <fullName evidence="2">Endonuclease/exonuclease/phosphatase domain-containing protein</fullName>
    </recommendedName>
</protein>
<dbReference type="Proteomes" id="UP001180020">
    <property type="component" value="Unassembled WGS sequence"/>
</dbReference>
<dbReference type="InterPro" id="IPR036691">
    <property type="entry name" value="Endo/exonu/phosph_ase_sf"/>
</dbReference>
<reference evidence="3" key="2">
    <citation type="submission" date="2023-06" db="EMBL/GenBank/DDBJ databases">
        <authorList>
            <person name="Ma L."/>
            <person name="Liu K.-W."/>
            <person name="Li Z."/>
            <person name="Hsiao Y.-Y."/>
            <person name="Qi Y."/>
            <person name="Fu T."/>
            <person name="Tang G."/>
            <person name="Zhang D."/>
            <person name="Sun W.-H."/>
            <person name="Liu D.-K."/>
            <person name="Li Y."/>
            <person name="Chen G.-Z."/>
            <person name="Liu X.-D."/>
            <person name="Liao X.-Y."/>
            <person name="Jiang Y.-T."/>
            <person name="Yu X."/>
            <person name="Hao Y."/>
            <person name="Huang J."/>
            <person name="Zhao X.-W."/>
            <person name="Ke S."/>
            <person name="Chen Y.-Y."/>
            <person name="Wu W.-L."/>
            <person name="Hsu J.-L."/>
            <person name="Lin Y.-F."/>
            <person name="Huang M.-D."/>
            <person name="Li C.-Y."/>
            <person name="Huang L."/>
            <person name="Wang Z.-W."/>
            <person name="Zhao X."/>
            <person name="Zhong W.-Y."/>
            <person name="Peng D.-H."/>
            <person name="Ahmad S."/>
            <person name="Lan S."/>
            <person name="Zhang J.-S."/>
            <person name="Tsai W.-C."/>
            <person name="Van De Peer Y."/>
            <person name="Liu Z.-J."/>
        </authorList>
    </citation>
    <scope>NUCLEOTIDE SEQUENCE</scope>
    <source>
        <strain evidence="3">CP</strain>
        <tissue evidence="3">Leaves</tissue>
    </source>
</reference>
<dbReference type="Gene3D" id="3.60.10.10">
    <property type="entry name" value="Endonuclease/exonuclease/phosphatase"/>
    <property type="match status" value="1"/>
</dbReference>
<dbReference type="InterPro" id="IPR005135">
    <property type="entry name" value="Endo/exonuclease/phosphatase"/>
</dbReference>
<evidence type="ECO:0000256" key="1">
    <source>
        <dbReference type="SAM" id="MobiDB-lite"/>
    </source>
</evidence>
<dbReference type="PANTHER" id="PTHR33710">
    <property type="entry name" value="BNAC02G09200D PROTEIN"/>
    <property type="match status" value="1"/>
</dbReference>
<dbReference type="AlphaFoldDB" id="A0AAV9E6R7"/>
<gene>
    <name evidence="3" type="ORF">QJS10_CPA09g00935</name>
</gene>
<dbReference type="SUPFAM" id="SSF56219">
    <property type="entry name" value="DNase I-like"/>
    <property type="match status" value="1"/>
</dbReference>
<dbReference type="PANTHER" id="PTHR33710:SF71">
    <property type="entry name" value="ENDONUCLEASE_EXONUCLEASE_PHOSPHATASE DOMAIN-CONTAINING PROTEIN"/>
    <property type="match status" value="1"/>
</dbReference>
<comment type="caution">
    <text evidence="3">The sequence shown here is derived from an EMBL/GenBank/DDBJ whole genome shotgun (WGS) entry which is preliminary data.</text>
</comment>
<evidence type="ECO:0000313" key="4">
    <source>
        <dbReference type="Proteomes" id="UP001180020"/>
    </source>
</evidence>
<reference evidence="3" key="1">
    <citation type="journal article" date="2023" name="Nat. Commun.">
        <title>Diploid and tetraploid genomes of Acorus and the evolution of monocots.</title>
        <authorList>
            <person name="Ma L."/>
            <person name="Liu K.W."/>
            <person name="Li Z."/>
            <person name="Hsiao Y.Y."/>
            <person name="Qi Y."/>
            <person name="Fu T."/>
            <person name="Tang G.D."/>
            <person name="Zhang D."/>
            <person name="Sun W.H."/>
            <person name="Liu D.K."/>
            <person name="Li Y."/>
            <person name="Chen G.Z."/>
            <person name="Liu X.D."/>
            <person name="Liao X.Y."/>
            <person name="Jiang Y.T."/>
            <person name="Yu X."/>
            <person name="Hao Y."/>
            <person name="Huang J."/>
            <person name="Zhao X.W."/>
            <person name="Ke S."/>
            <person name="Chen Y.Y."/>
            <person name="Wu W.L."/>
            <person name="Hsu J.L."/>
            <person name="Lin Y.F."/>
            <person name="Huang M.D."/>
            <person name="Li C.Y."/>
            <person name="Huang L."/>
            <person name="Wang Z.W."/>
            <person name="Zhao X."/>
            <person name="Zhong W.Y."/>
            <person name="Peng D.H."/>
            <person name="Ahmad S."/>
            <person name="Lan S."/>
            <person name="Zhang J.S."/>
            <person name="Tsai W.C."/>
            <person name="Van de Peer Y."/>
            <person name="Liu Z.J."/>
        </authorList>
    </citation>
    <scope>NUCLEOTIDE SEQUENCE</scope>
    <source>
        <strain evidence="3">CP</strain>
    </source>
</reference>
<dbReference type="EMBL" id="JAUJYO010000009">
    <property type="protein sequence ID" value="KAK1309215.1"/>
    <property type="molecule type" value="Genomic_DNA"/>
</dbReference>
<feature type="region of interest" description="Disordered" evidence="1">
    <location>
        <begin position="97"/>
        <end position="120"/>
    </location>
</feature>